<keyword evidence="3" id="KW-0462">Maltose metabolism</keyword>
<organism evidence="5 6">
    <name type="scientific">Saitozyma podzolica</name>
    <dbReference type="NCBI Taxonomy" id="1890683"/>
    <lineage>
        <taxon>Eukaryota</taxon>
        <taxon>Fungi</taxon>
        <taxon>Dikarya</taxon>
        <taxon>Basidiomycota</taxon>
        <taxon>Agaricomycotina</taxon>
        <taxon>Tremellomycetes</taxon>
        <taxon>Tremellales</taxon>
        <taxon>Trimorphomycetaceae</taxon>
        <taxon>Saitozyma</taxon>
    </lineage>
</organism>
<dbReference type="PANTHER" id="PTHR10357">
    <property type="entry name" value="ALPHA-AMYLASE FAMILY MEMBER"/>
    <property type="match status" value="1"/>
</dbReference>
<dbReference type="Proteomes" id="UP000279259">
    <property type="component" value="Unassembled WGS sequence"/>
</dbReference>
<comment type="similarity">
    <text evidence="1">Belongs to the glycosyl hydrolase 13 family.</text>
</comment>
<dbReference type="GO" id="GO:0005987">
    <property type="term" value="P:sucrose catabolic process"/>
    <property type="evidence" value="ECO:0007669"/>
    <property type="project" value="TreeGrafter"/>
</dbReference>
<evidence type="ECO:0000256" key="2">
    <source>
        <dbReference type="ARBA" id="ARBA00023180"/>
    </source>
</evidence>
<dbReference type="AlphaFoldDB" id="A0A427XPV5"/>
<dbReference type="EMBL" id="RSCD01000032">
    <property type="protein sequence ID" value="RSH80865.1"/>
    <property type="molecule type" value="Genomic_DNA"/>
</dbReference>
<dbReference type="GO" id="GO:0004556">
    <property type="term" value="F:alpha-amylase activity"/>
    <property type="evidence" value="ECO:0007669"/>
    <property type="project" value="TreeGrafter"/>
</dbReference>
<dbReference type="OrthoDB" id="1740265at2759"/>
<dbReference type="Gene3D" id="3.20.20.80">
    <property type="entry name" value="Glycosidases"/>
    <property type="match status" value="1"/>
</dbReference>
<keyword evidence="6" id="KW-1185">Reference proteome</keyword>
<dbReference type="STRING" id="1890683.A0A427XPV5"/>
<accession>A0A427XPV5</accession>
<evidence type="ECO:0000256" key="1">
    <source>
        <dbReference type="ARBA" id="ARBA00008061"/>
    </source>
</evidence>
<dbReference type="GO" id="GO:0004574">
    <property type="term" value="F:oligo-1,6-glucosidase activity"/>
    <property type="evidence" value="ECO:0007669"/>
    <property type="project" value="TreeGrafter"/>
</dbReference>
<evidence type="ECO:0000259" key="4">
    <source>
        <dbReference type="SMART" id="SM00642"/>
    </source>
</evidence>
<dbReference type="InterPro" id="IPR006047">
    <property type="entry name" value="GH13_cat_dom"/>
</dbReference>
<reference evidence="5 6" key="1">
    <citation type="submission" date="2018-11" db="EMBL/GenBank/DDBJ databases">
        <title>Genome sequence of Saitozyma podzolica DSM 27192.</title>
        <authorList>
            <person name="Aliyu H."/>
            <person name="Gorte O."/>
            <person name="Ochsenreither K."/>
        </authorList>
    </citation>
    <scope>NUCLEOTIDE SEQUENCE [LARGE SCALE GENOMIC DNA]</scope>
    <source>
        <strain evidence="5 6">DSM 27192</strain>
    </source>
</reference>
<dbReference type="CDD" id="cd11332">
    <property type="entry name" value="AmyAc_OligoGlu_TS"/>
    <property type="match status" value="1"/>
</dbReference>
<dbReference type="GO" id="GO:0000025">
    <property type="term" value="P:maltose catabolic process"/>
    <property type="evidence" value="ECO:0007669"/>
    <property type="project" value="TreeGrafter"/>
</dbReference>
<protein>
    <recommendedName>
        <fullName evidence="4">Glycosyl hydrolase family 13 catalytic domain-containing protein</fullName>
    </recommendedName>
</protein>
<proteinExistence type="inferred from homology"/>
<dbReference type="Gene3D" id="3.90.400.10">
    <property type="entry name" value="Oligo-1,6-glucosidase, Domain 2"/>
    <property type="match status" value="1"/>
</dbReference>
<dbReference type="SMART" id="SM00642">
    <property type="entry name" value="Aamy"/>
    <property type="match status" value="1"/>
</dbReference>
<dbReference type="PANTHER" id="PTHR10357:SF179">
    <property type="entry name" value="NEUTRAL AND BASIC AMINO ACID TRANSPORT PROTEIN RBAT"/>
    <property type="match status" value="1"/>
</dbReference>
<dbReference type="FunFam" id="3.90.400.10:FF:000001">
    <property type="entry name" value="Maltase A3, isoform A"/>
    <property type="match status" value="1"/>
</dbReference>
<sequence length="561" mass="62751">MSTEGSSSSSDWWRQACVYQIYPRSFADANGDGIGDLKGITLRVPYLQRLGIDAVWLSPFYPSALKDGGYDVADYRNVDPKIGTLADFDDMITAFKAAGIKVIVDIVPNHSSDDHPWFQEAIRSPRGSQARDRYIFRDGLGPNMDQPPSDWESLFGGSAWEPVGDGQYYLHLFDTSQPDLNWDHPGVRDDFIKTLRFWGDRGVSGFRVDASHGLIKDLSQPFKTQKDMHALFLQMVEKGVSTSLHPLWDRDEVHDIYKEWRKVLDEYDPPLAAVAEARASSERKLLYASPEGLGQTFSDDILACNFSRDDFKATIDQSVRDATNSGTSTTWVFSSHDVVRHATRYGLPNATRVGTHGMDFAALTKGYLSSRGKEPKCDFGLGLRRARAATLLLLALPGSAYLYQGEELGLPEVPDLADEHRQDPTFFRTKGDEVGRDGCRVPIPWTASGPNFGFGDGKQAHLPMPEWMGKFAVAVEESDPDSTLNMYRRALALRRELQTEESIEWVTDHPQTLHFRRKGCWEVLMNFEGESVDVPKGQVLVCSGAVEGATLPKNTTIWLRL</sequence>
<gene>
    <name evidence="5" type="ORF">EHS25_007034</name>
</gene>
<evidence type="ECO:0000313" key="6">
    <source>
        <dbReference type="Proteomes" id="UP000279259"/>
    </source>
</evidence>
<evidence type="ECO:0000313" key="5">
    <source>
        <dbReference type="EMBL" id="RSH80865.1"/>
    </source>
</evidence>
<dbReference type="InterPro" id="IPR045857">
    <property type="entry name" value="O16G_dom_2"/>
</dbReference>
<comment type="caution">
    <text evidence="5">The sequence shown here is derived from an EMBL/GenBank/DDBJ whole genome shotgun (WGS) entry which is preliminary data.</text>
</comment>
<feature type="domain" description="Glycosyl hydrolase family 13 catalytic" evidence="4">
    <location>
        <begin position="20"/>
        <end position="440"/>
    </location>
</feature>
<dbReference type="SUPFAM" id="SSF51445">
    <property type="entry name" value="(Trans)glycosidases"/>
    <property type="match status" value="1"/>
</dbReference>
<dbReference type="GO" id="GO:0033934">
    <property type="term" value="F:glucan 1,4-alpha-maltotriohydrolase activity"/>
    <property type="evidence" value="ECO:0007669"/>
    <property type="project" value="TreeGrafter"/>
</dbReference>
<name>A0A427XPV5_9TREE</name>
<dbReference type="InterPro" id="IPR017853">
    <property type="entry name" value="GH"/>
</dbReference>
<keyword evidence="2" id="KW-0325">Glycoprotein</keyword>
<evidence type="ECO:0000256" key="3">
    <source>
        <dbReference type="ARBA" id="ARBA00026248"/>
    </source>
</evidence>
<dbReference type="Pfam" id="PF00128">
    <property type="entry name" value="Alpha-amylase"/>
    <property type="match status" value="2"/>
</dbReference>
<dbReference type="GO" id="GO:0004575">
    <property type="term" value="F:sucrose alpha-glucosidase activity"/>
    <property type="evidence" value="ECO:0007669"/>
    <property type="project" value="TreeGrafter"/>
</dbReference>